<organism evidence="2 3">
    <name type="scientific">Crossiella equi</name>
    <dbReference type="NCBI Taxonomy" id="130796"/>
    <lineage>
        <taxon>Bacteria</taxon>
        <taxon>Bacillati</taxon>
        <taxon>Actinomycetota</taxon>
        <taxon>Actinomycetes</taxon>
        <taxon>Pseudonocardiales</taxon>
        <taxon>Pseudonocardiaceae</taxon>
        <taxon>Crossiella</taxon>
    </lineage>
</organism>
<keyword evidence="1" id="KW-0472">Membrane</keyword>
<sequence length="234" mass="24985">MFVLVLSVLGLAALDSVNPSVLGVTLFLLLRGGRVAVRVLVYLSAVAGTYLVLGVLLMLGLGSLPPGSLQGPVAYGVTGVLGLAVFVWSWVDSARDKRAPDRHAGKASRLPGSDRLPALFALGVVVSVLEFSTALPFLAAIGLMTTNGLAVTAWLPLLLVYVVIMVLPELVLLAVHRLLGERARARLDRWREKLSANARKSIQWILAIVGFVLAHNAIAYFAVELGWYVPNSGR</sequence>
<dbReference type="EMBL" id="JAGIOO010000001">
    <property type="protein sequence ID" value="MBP2475879.1"/>
    <property type="molecule type" value="Genomic_DNA"/>
</dbReference>
<feature type="transmembrane region" description="Helical" evidence="1">
    <location>
        <begin position="153"/>
        <end position="180"/>
    </location>
</feature>
<name>A0ABS5AH23_9PSEU</name>
<feature type="transmembrane region" description="Helical" evidence="1">
    <location>
        <begin position="116"/>
        <end position="141"/>
    </location>
</feature>
<gene>
    <name evidence="2" type="ORF">JOF53_004751</name>
</gene>
<dbReference type="InterPro" id="IPR021315">
    <property type="entry name" value="Gap/Sap"/>
</dbReference>
<evidence type="ECO:0000256" key="1">
    <source>
        <dbReference type="SAM" id="Phobius"/>
    </source>
</evidence>
<comment type="caution">
    <text evidence="2">The sequence shown here is derived from an EMBL/GenBank/DDBJ whole genome shotgun (WGS) entry which is preliminary data.</text>
</comment>
<keyword evidence="1" id="KW-1133">Transmembrane helix</keyword>
<dbReference type="RefSeq" id="WP_158103259.1">
    <property type="nucleotide sequence ID" value="NZ_JAGIOO010000001.1"/>
</dbReference>
<reference evidence="2 3" key="1">
    <citation type="submission" date="2021-03" db="EMBL/GenBank/DDBJ databases">
        <title>Sequencing the genomes of 1000 actinobacteria strains.</title>
        <authorList>
            <person name="Klenk H.-P."/>
        </authorList>
    </citation>
    <scope>NUCLEOTIDE SEQUENCE [LARGE SCALE GENOMIC DNA]</scope>
    <source>
        <strain evidence="2 3">DSM 44580</strain>
    </source>
</reference>
<keyword evidence="1" id="KW-0812">Transmembrane</keyword>
<feature type="transmembrane region" description="Helical" evidence="1">
    <location>
        <begin position="39"/>
        <end position="61"/>
    </location>
</feature>
<evidence type="ECO:0000313" key="3">
    <source>
        <dbReference type="Proteomes" id="UP001519363"/>
    </source>
</evidence>
<proteinExistence type="predicted"/>
<accession>A0ABS5AH23</accession>
<feature type="transmembrane region" description="Helical" evidence="1">
    <location>
        <begin position="6"/>
        <end position="30"/>
    </location>
</feature>
<protein>
    <submittedName>
        <fullName evidence="2">Cytochrome c biogenesis protein CcdA</fullName>
    </submittedName>
</protein>
<dbReference type="Proteomes" id="UP001519363">
    <property type="component" value="Unassembled WGS sequence"/>
</dbReference>
<dbReference type="Pfam" id="PF11139">
    <property type="entry name" value="SfLAP"/>
    <property type="match status" value="1"/>
</dbReference>
<evidence type="ECO:0000313" key="2">
    <source>
        <dbReference type="EMBL" id="MBP2475879.1"/>
    </source>
</evidence>
<keyword evidence="3" id="KW-1185">Reference proteome</keyword>
<feature type="transmembrane region" description="Helical" evidence="1">
    <location>
        <begin position="201"/>
        <end position="223"/>
    </location>
</feature>
<feature type="transmembrane region" description="Helical" evidence="1">
    <location>
        <begin position="73"/>
        <end position="91"/>
    </location>
</feature>